<evidence type="ECO:0000313" key="3">
    <source>
        <dbReference type="RefSeq" id="XP_006812096.1"/>
    </source>
</evidence>
<feature type="region of interest" description="Disordered" evidence="1">
    <location>
        <begin position="1"/>
        <end position="61"/>
    </location>
</feature>
<keyword evidence="2" id="KW-1185">Reference proteome</keyword>
<dbReference type="GeneID" id="100370193"/>
<sequence>MSETTPEPMSEGVSDCPSCRNSNTVLADSAEVQKSPTVVSPSSEKSTPITNDCEVTEKTDGPKEVIYDDVLYPDDCEDDDEIPYEEDVYSGDGFEDTDSVSTNPGAGIIYDEKPNDENSSLMENGFQTVNLDVELPGTPISSDSTHESSGSYSSTSSMRMLLSTPSHIRLEDGHVSDKTV</sequence>
<gene>
    <name evidence="3" type="primary">LOC100370193</name>
</gene>
<dbReference type="RefSeq" id="XP_006812096.1">
    <property type="nucleotide sequence ID" value="XM_006812033.1"/>
</dbReference>
<feature type="compositionally biased region" description="Low complexity" evidence="1">
    <location>
        <begin position="141"/>
        <end position="166"/>
    </location>
</feature>
<reference evidence="3" key="1">
    <citation type="submission" date="2025-08" db="UniProtKB">
        <authorList>
            <consortium name="RefSeq"/>
        </authorList>
    </citation>
    <scope>IDENTIFICATION</scope>
    <source>
        <tissue evidence="3">Testes</tissue>
    </source>
</reference>
<accession>A0ABM0LWF5</accession>
<feature type="compositionally biased region" description="Basic and acidic residues" evidence="1">
    <location>
        <begin position="168"/>
        <end position="180"/>
    </location>
</feature>
<protein>
    <submittedName>
        <fullName evidence="3">Uncharacterized protein LOC100370193</fullName>
    </submittedName>
</protein>
<dbReference type="Proteomes" id="UP000694865">
    <property type="component" value="Unplaced"/>
</dbReference>
<evidence type="ECO:0000256" key="1">
    <source>
        <dbReference type="SAM" id="MobiDB-lite"/>
    </source>
</evidence>
<proteinExistence type="predicted"/>
<evidence type="ECO:0000313" key="2">
    <source>
        <dbReference type="Proteomes" id="UP000694865"/>
    </source>
</evidence>
<feature type="compositionally biased region" description="Polar residues" evidence="1">
    <location>
        <begin position="19"/>
        <end position="50"/>
    </location>
</feature>
<feature type="region of interest" description="Disordered" evidence="1">
    <location>
        <begin position="73"/>
        <end position="180"/>
    </location>
</feature>
<feature type="compositionally biased region" description="Acidic residues" evidence="1">
    <location>
        <begin position="73"/>
        <end position="98"/>
    </location>
</feature>
<feature type="compositionally biased region" description="Polar residues" evidence="1">
    <location>
        <begin position="117"/>
        <end position="130"/>
    </location>
</feature>
<organism evidence="2 3">
    <name type="scientific">Saccoglossus kowalevskii</name>
    <name type="common">Acorn worm</name>
    <dbReference type="NCBI Taxonomy" id="10224"/>
    <lineage>
        <taxon>Eukaryota</taxon>
        <taxon>Metazoa</taxon>
        <taxon>Hemichordata</taxon>
        <taxon>Enteropneusta</taxon>
        <taxon>Harrimaniidae</taxon>
        <taxon>Saccoglossus</taxon>
    </lineage>
</organism>
<name>A0ABM0LWF5_SACKO</name>